<dbReference type="EMBL" id="MU167231">
    <property type="protein sequence ID" value="KAG0149003.1"/>
    <property type="molecule type" value="Genomic_DNA"/>
</dbReference>
<feature type="transmembrane region" description="Helical" evidence="1">
    <location>
        <begin position="340"/>
        <end position="372"/>
    </location>
</feature>
<keyword evidence="1" id="KW-0812">Transmembrane</keyword>
<gene>
    <name evidence="2" type="ORF">CROQUDRAFT_714180</name>
</gene>
<dbReference type="Proteomes" id="UP000886653">
    <property type="component" value="Unassembled WGS sequence"/>
</dbReference>
<name>A0A9P6TFQ8_9BASI</name>
<feature type="transmembrane region" description="Helical" evidence="1">
    <location>
        <begin position="407"/>
        <end position="430"/>
    </location>
</feature>
<keyword evidence="1" id="KW-0472">Membrane</keyword>
<reference evidence="2" key="1">
    <citation type="submission" date="2013-11" db="EMBL/GenBank/DDBJ databases">
        <title>Genome sequence of the fusiform rust pathogen reveals effectors for host alternation and coevolution with pine.</title>
        <authorList>
            <consortium name="DOE Joint Genome Institute"/>
            <person name="Smith K."/>
            <person name="Pendleton A."/>
            <person name="Kubisiak T."/>
            <person name="Anderson C."/>
            <person name="Salamov A."/>
            <person name="Aerts A."/>
            <person name="Riley R."/>
            <person name="Clum A."/>
            <person name="Lindquist E."/>
            <person name="Ence D."/>
            <person name="Campbell M."/>
            <person name="Kronenberg Z."/>
            <person name="Feau N."/>
            <person name="Dhillon B."/>
            <person name="Hamelin R."/>
            <person name="Burleigh J."/>
            <person name="Smith J."/>
            <person name="Yandell M."/>
            <person name="Nelson C."/>
            <person name="Grigoriev I."/>
            <person name="Davis J."/>
        </authorList>
    </citation>
    <scope>NUCLEOTIDE SEQUENCE</scope>
    <source>
        <strain evidence="2">G11</strain>
    </source>
</reference>
<feature type="transmembrane region" description="Helical" evidence="1">
    <location>
        <begin position="450"/>
        <end position="470"/>
    </location>
</feature>
<keyword evidence="3" id="KW-1185">Reference proteome</keyword>
<keyword evidence="1" id="KW-1133">Transmembrane helix</keyword>
<dbReference type="AlphaFoldDB" id="A0A9P6TFQ8"/>
<feature type="transmembrane region" description="Helical" evidence="1">
    <location>
        <begin position="134"/>
        <end position="154"/>
    </location>
</feature>
<feature type="transmembrane region" description="Helical" evidence="1">
    <location>
        <begin position="217"/>
        <end position="237"/>
    </location>
</feature>
<proteinExistence type="predicted"/>
<evidence type="ECO:0000313" key="2">
    <source>
        <dbReference type="EMBL" id="KAG0149003.1"/>
    </source>
</evidence>
<feature type="transmembrane region" description="Helical" evidence="1">
    <location>
        <begin position="258"/>
        <end position="284"/>
    </location>
</feature>
<protein>
    <submittedName>
        <fullName evidence="2">Uncharacterized protein</fullName>
    </submittedName>
</protein>
<organism evidence="2 3">
    <name type="scientific">Cronartium quercuum f. sp. fusiforme G11</name>
    <dbReference type="NCBI Taxonomy" id="708437"/>
    <lineage>
        <taxon>Eukaryota</taxon>
        <taxon>Fungi</taxon>
        <taxon>Dikarya</taxon>
        <taxon>Basidiomycota</taxon>
        <taxon>Pucciniomycotina</taxon>
        <taxon>Pucciniomycetes</taxon>
        <taxon>Pucciniales</taxon>
        <taxon>Coleosporiaceae</taxon>
        <taxon>Cronartium</taxon>
    </lineage>
</organism>
<evidence type="ECO:0000313" key="3">
    <source>
        <dbReference type="Proteomes" id="UP000886653"/>
    </source>
</evidence>
<dbReference type="OrthoDB" id="2500057at2759"/>
<accession>A0A9P6TFQ8</accession>
<comment type="caution">
    <text evidence="2">The sequence shown here is derived from an EMBL/GenBank/DDBJ whole genome shotgun (WGS) entry which is preliminary data.</text>
</comment>
<feature type="transmembrane region" description="Helical" evidence="1">
    <location>
        <begin position="166"/>
        <end position="188"/>
    </location>
</feature>
<sequence>MSRMRTLDPHWLGRWQIQMDIRNEEPTKSNGGKTIISGNFYFWKVKGSPGLTLEFSIQSKKFDVLEKVLVIPHMPSVNERVNLTVDNFIESELQRFIAKIPFDTNPYQATADFLTELIVQPPVVPTWAKAIDRWVVFADVVLLAQACYLLYLRIKTRRLKFFAMNTIGLIKVEVINVCTVNSLLYSALTVVDRVWREAIWTGSANQSWQIGLFGTKFIPLLLWSWYVQTFVGMRFQVLTQTRRNRKRNPTKPPSASAYVMAWIMNGYFVTMLVLPVCLVTWAMYGANYEYMKYTKIVININKTLVHLAPSYSPGTYNPYQLVSTLLPVERITSHYDSLRYYIRVVLATYLTSITILVSSYIPVIGFVFTVLFGDRTMRNLSQEEDLKSPTSGKTEIPRTLLQQRKMVMWHTILVYIGTLGFVPVVIWATIGNVENQGFWLDGRWWNGLEAGLHAPVAVVGNACLFLLYYIDYGPGSNQRYEETLVVALAENDQQI</sequence>
<evidence type="ECO:0000256" key="1">
    <source>
        <dbReference type="SAM" id="Phobius"/>
    </source>
</evidence>